<feature type="transmembrane region" description="Helical" evidence="1">
    <location>
        <begin position="6"/>
        <end position="27"/>
    </location>
</feature>
<keyword evidence="3" id="KW-1185">Reference proteome</keyword>
<dbReference type="RefSeq" id="WP_368636818.1">
    <property type="nucleotide sequence ID" value="NZ_JBFRHK010000007.1"/>
</dbReference>
<evidence type="ECO:0000313" key="3">
    <source>
        <dbReference type="Proteomes" id="UP001558534"/>
    </source>
</evidence>
<evidence type="ECO:0000256" key="1">
    <source>
        <dbReference type="SAM" id="Phobius"/>
    </source>
</evidence>
<organism evidence="2 3">
    <name type="scientific">Lysinibacillus xylanilyticus</name>
    <dbReference type="NCBI Taxonomy" id="582475"/>
    <lineage>
        <taxon>Bacteria</taxon>
        <taxon>Bacillati</taxon>
        <taxon>Bacillota</taxon>
        <taxon>Bacilli</taxon>
        <taxon>Bacillales</taxon>
        <taxon>Bacillaceae</taxon>
        <taxon>Lysinibacillus</taxon>
    </lineage>
</organism>
<feature type="transmembrane region" description="Helical" evidence="1">
    <location>
        <begin position="109"/>
        <end position="130"/>
    </location>
</feature>
<feature type="transmembrane region" description="Helical" evidence="1">
    <location>
        <begin position="39"/>
        <end position="58"/>
    </location>
</feature>
<keyword evidence="1" id="KW-1133">Transmembrane helix</keyword>
<protein>
    <submittedName>
        <fullName evidence="2">Uncharacterized protein</fullName>
    </submittedName>
</protein>
<reference evidence="2 3" key="1">
    <citation type="submission" date="2024-07" db="EMBL/GenBank/DDBJ databases">
        <title>Characterization of a bacterium isolated from hydrolysated instant sea cucumber by whole-genome sequencing and metabolomics.</title>
        <authorList>
            <person name="Luo X."/>
            <person name="Zhang Z."/>
            <person name="Zheng Z."/>
            <person name="Zhang W."/>
            <person name="Ming T."/>
            <person name="Jiao L."/>
            <person name="Su X."/>
            <person name="Kong F."/>
            <person name="Xu J."/>
        </authorList>
    </citation>
    <scope>NUCLEOTIDE SEQUENCE [LARGE SCALE GENOMIC DNA]</scope>
    <source>
        <strain evidence="2 3">XL-2024</strain>
    </source>
</reference>
<sequence length="166" mass="18514">MESNYIYSIFIGALVGVPIGAIFVIAFEKGKFEKRIPSVSRIIDIIFVVIILIGQYIVCHEAYLILEKYIKDEDKSSLNIGLLTLIVVLNIVTFKMTTKVDNVKYSFKVSSALTLFIFLTSIFATLRLYIVDASEYLTDIGLGLGIGGVSLTFFIALIQLKDVIEE</sequence>
<accession>A0ABV3VYH2</accession>
<dbReference type="EMBL" id="JBFRHK010000007">
    <property type="protein sequence ID" value="MEX3745969.1"/>
    <property type="molecule type" value="Genomic_DNA"/>
</dbReference>
<name>A0ABV3VYH2_9BACI</name>
<dbReference type="Proteomes" id="UP001558534">
    <property type="component" value="Unassembled WGS sequence"/>
</dbReference>
<feature type="transmembrane region" description="Helical" evidence="1">
    <location>
        <begin position="136"/>
        <end position="158"/>
    </location>
</feature>
<feature type="transmembrane region" description="Helical" evidence="1">
    <location>
        <begin position="78"/>
        <end position="97"/>
    </location>
</feature>
<evidence type="ECO:0000313" key="2">
    <source>
        <dbReference type="EMBL" id="MEX3745969.1"/>
    </source>
</evidence>
<keyword evidence="1" id="KW-0812">Transmembrane</keyword>
<comment type="caution">
    <text evidence="2">The sequence shown here is derived from an EMBL/GenBank/DDBJ whole genome shotgun (WGS) entry which is preliminary data.</text>
</comment>
<keyword evidence="1" id="KW-0472">Membrane</keyword>
<proteinExistence type="predicted"/>
<gene>
    <name evidence="2" type="ORF">AB1300_12580</name>
</gene>